<accession>A0A381YWJ7</accession>
<dbReference type="Gene3D" id="2.20.110.10">
    <property type="entry name" value="Histone H3 K4-specific methyltransferase SET7/9 N-terminal domain"/>
    <property type="match status" value="1"/>
</dbReference>
<dbReference type="AlphaFoldDB" id="A0A381YWJ7"/>
<dbReference type="SUPFAM" id="SSF82185">
    <property type="entry name" value="Histone H3 K4-specific methyltransferase SET7/9 N-terminal domain"/>
    <property type="match status" value="1"/>
</dbReference>
<organism evidence="1">
    <name type="scientific">marine metagenome</name>
    <dbReference type="NCBI Taxonomy" id="408172"/>
    <lineage>
        <taxon>unclassified sequences</taxon>
        <taxon>metagenomes</taxon>
        <taxon>ecological metagenomes</taxon>
    </lineage>
</organism>
<dbReference type="EMBL" id="UINC01019231">
    <property type="protein sequence ID" value="SVA81329.1"/>
    <property type="molecule type" value="Genomic_DNA"/>
</dbReference>
<sequence length="232" mass="27220">MRHYMSLGGSILLSMKKIINLIEYKNKLFKQGRGWEDEDADIEDLQFEMERLWDEDTLNETKDLGLLLRANGKPYLIYADGKFCQFMLRIKKDGKEYFELPTENTLLSQCVFIEYSGTYEAFYENGSLELSAEIKNGLLDGKFIHFSDSFQKALDGKCIHFPDLFQKVREFSFLAGERHGLTTIYYPDGRLKSTTYWHQGIREGGVFRYSDDLTQKLKIYFYKEGKLNEFSK</sequence>
<protein>
    <submittedName>
        <fullName evidence="1">Uncharacterized protein</fullName>
    </submittedName>
</protein>
<evidence type="ECO:0000313" key="1">
    <source>
        <dbReference type="EMBL" id="SVA81329.1"/>
    </source>
</evidence>
<proteinExistence type="predicted"/>
<reference evidence="1" key="1">
    <citation type="submission" date="2018-05" db="EMBL/GenBank/DDBJ databases">
        <authorList>
            <person name="Lanie J.A."/>
            <person name="Ng W.-L."/>
            <person name="Kazmierczak K.M."/>
            <person name="Andrzejewski T.M."/>
            <person name="Davidsen T.M."/>
            <person name="Wayne K.J."/>
            <person name="Tettelin H."/>
            <person name="Glass J.I."/>
            <person name="Rusch D."/>
            <person name="Podicherti R."/>
            <person name="Tsui H.-C.T."/>
            <person name="Winkler M.E."/>
        </authorList>
    </citation>
    <scope>NUCLEOTIDE SEQUENCE</scope>
</reference>
<gene>
    <name evidence="1" type="ORF">METZ01_LOCUS134183</name>
</gene>
<name>A0A381YWJ7_9ZZZZ</name>